<evidence type="ECO:0000313" key="2">
    <source>
        <dbReference type="EMBL" id="RMO79785.1"/>
    </source>
</evidence>
<sequence>MRYAYFDPLTRKVMGWIDTEAFDCVLPDKSMLLAIGDHDWELNSGNERWVSPTMTLTSSEPALVVTLDQVKADKLAQISADCAEEIVGGFACDALGAQYTYPSKPTDQSNLMASVLSSLTASGDEWQTPVWCYDVMGVGDYRSHSAVQVQAVGNASLSARNDALAKKADLEARVSSATKANQVSEINWAA</sequence>
<comment type="caution">
    <text evidence="2">The sequence shown here is derived from an EMBL/GenBank/DDBJ whole genome shotgun (WGS) entry which is preliminary data.</text>
</comment>
<dbReference type="Pfam" id="PF14301">
    <property type="entry name" value="DUF4376"/>
    <property type="match status" value="1"/>
</dbReference>
<dbReference type="EMBL" id="RBQB01000355">
    <property type="protein sequence ID" value="RMO79785.1"/>
    <property type="molecule type" value="Genomic_DNA"/>
</dbReference>
<dbReference type="RefSeq" id="WP_122224147.1">
    <property type="nucleotide sequence ID" value="NZ_RBQB01000355.1"/>
</dbReference>
<accession>A0A3M3YCU8</accession>
<dbReference type="AlphaFoldDB" id="A0A3M3YCU8"/>
<dbReference type="InterPro" id="IPR025484">
    <property type="entry name" value="DUF4376"/>
</dbReference>
<dbReference type="Proteomes" id="UP000279372">
    <property type="component" value="Unassembled WGS sequence"/>
</dbReference>
<feature type="domain" description="DUF4376" evidence="1">
    <location>
        <begin position="69"/>
        <end position="180"/>
    </location>
</feature>
<reference evidence="2 3" key="1">
    <citation type="submission" date="2018-08" db="EMBL/GenBank/DDBJ databases">
        <title>Recombination of ecologically and evolutionarily significant loci maintains genetic cohesion in the Pseudomonas syringae species complex.</title>
        <authorList>
            <person name="Dillon M."/>
            <person name="Thakur S."/>
            <person name="Almeida R.N.D."/>
            <person name="Weir B.S."/>
            <person name="Guttman D.S."/>
        </authorList>
    </citation>
    <scope>NUCLEOTIDE SEQUENCE [LARGE SCALE GENOMIC DNA]</scope>
    <source>
        <strain evidence="2 3">ICMP 8902</strain>
    </source>
</reference>
<proteinExistence type="predicted"/>
<gene>
    <name evidence="2" type="ORF">ALQ33_200045</name>
</gene>
<evidence type="ECO:0000313" key="3">
    <source>
        <dbReference type="Proteomes" id="UP000279372"/>
    </source>
</evidence>
<evidence type="ECO:0000259" key="1">
    <source>
        <dbReference type="Pfam" id="PF14301"/>
    </source>
</evidence>
<organism evidence="2 3">
    <name type="scientific">Pseudomonas syringae pv. philadelphi</name>
    <dbReference type="NCBI Taxonomy" id="251706"/>
    <lineage>
        <taxon>Bacteria</taxon>
        <taxon>Pseudomonadati</taxon>
        <taxon>Pseudomonadota</taxon>
        <taxon>Gammaproteobacteria</taxon>
        <taxon>Pseudomonadales</taxon>
        <taxon>Pseudomonadaceae</taxon>
        <taxon>Pseudomonas</taxon>
    </lineage>
</organism>
<protein>
    <recommendedName>
        <fullName evidence="1">DUF4376 domain-containing protein</fullName>
    </recommendedName>
</protein>
<name>A0A3M3YCU8_9PSED</name>